<dbReference type="Pfam" id="PF03283">
    <property type="entry name" value="PAE"/>
    <property type="match status" value="1"/>
</dbReference>
<comment type="caution">
    <text evidence="7">The sequence shown here is derived from an EMBL/GenBank/DDBJ whole genome shotgun (WGS) entry which is preliminary data.</text>
</comment>
<evidence type="ECO:0000256" key="4">
    <source>
        <dbReference type="ARBA" id="ARBA00022512"/>
    </source>
</evidence>
<keyword evidence="8" id="KW-1185">Reference proteome</keyword>
<evidence type="ECO:0000256" key="2">
    <source>
        <dbReference type="ARBA" id="ARBA00004191"/>
    </source>
</evidence>
<comment type="function">
    <text evidence="1 6">Hydrolyzes acetyl esters in homogalacturonan regions of pectin. In type I primary cell wall, galacturonic acid residues of pectin can be acetylated at the O-2 and O-3 positions. Decreasing the degree of acetylation of pectin gels in vitro alters their physical properties.</text>
</comment>
<evidence type="ECO:0000256" key="3">
    <source>
        <dbReference type="ARBA" id="ARBA00005784"/>
    </source>
</evidence>
<keyword evidence="4 6" id="KW-0134">Cell wall</keyword>
<accession>A0ABQ7USS7</accession>
<evidence type="ECO:0000256" key="1">
    <source>
        <dbReference type="ARBA" id="ARBA00003534"/>
    </source>
</evidence>
<keyword evidence="6" id="KW-0378">Hydrolase</keyword>
<name>A0ABQ7USS7_SOLTU</name>
<dbReference type="InterPro" id="IPR004963">
    <property type="entry name" value="PAE/NOTUM"/>
</dbReference>
<keyword evidence="5 6" id="KW-0961">Cell wall biogenesis/degradation</keyword>
<dbReference type="PANTHER" id="PTHR21562">
    <property type="entry name" value="NOTUM-RELATED"/>
    <property type="match status" value="1"/>
</dbReference>
<protein>
    <recommendedName>
        <fullName evidence="6">Pectin acetylesterase</fullName>
        <ecNumber evidence="6">3.1.1.-</ecNumber>
    </recommendedName>
</protein>
<organism evidence="7 8">
    <name type="scientific">Solanum tuberosum</name>
    <name type="common">Potato</name>
    <dbReference type="NCBI Taxonomy" id="4113"/>
    <lineage>
        <taxon>Eukaryota</taxon>
        <taxon>Viridiplantae</taxon>
        <taxon>Streptophyta</taxon>
        <taxon>Embryophyta</taxon>
        <taxon>Tracheophyta</taxon>
        <taxon>Spermatophyta</taxon>
        <taxon>Magnoliopsida</taxon>
        <taxon>eudicotyledons</taxon>
        <taxon>Gunneridae</taxon>
        <taxon>Pentapetalae</taxon>
        <taxon>asterids</taxon>
        <taxon>lamiids</taxon>
        <taxon>Solanales</taxon>
        <taxon>Solanaceae</taxon>
        <taxon>Solanoideae</taxon>
        <taxon>Solaneae</taxon>
        <taxon>Solanum</taxon>
    </lineage>
</organism>
<dbReference type="EC" id="3.1.1.-" evidence="6"/>
<evidence type="ECO:0000313" key="8">
    <source>
        <dbReference type="Proteomes" id="UP000826656"/>
    </source>
</evidence>
<evidence type="ECO:0000256" key="6">
    <source>
        <dbReference type="RuleBase" id="RU363114"/>
    </source>
</evidence>
<proteinExistence type="inferred from homology"/>
<comment type="subcellular location">
    <subcellularLocation>
        <location evidence="2 6">Secreted</location>
        <location evidence="2 6">Cell wall</location>
    </subcellularLocation>
</comment>
<dbReference type="Proteomes" id="UP000826656">
    <property type="component" value="Unassembled WGS sequence"/>
</dbReference>
<reference evidence="7 8" key="1">
    <citation type="journal article" date="2021" name="bioRxiv">
        <title>Chromosome-scale and haplotype-resolved genome assembly of a tetraploid potato cultivar.</title>
        <authorList>
            <person name="Sun H."/>
            <person name="Jiao W.-B."/>
            <person name="Krause K."/>
            <person name="Campoy J.A."/>
            <person name="Goel M."/>
            <person name="Folz-Donahue K."/>
            <person name="Kukat C."/>
            <person name="Huettel B."/>
            <person name="Schneeberger K."/>
        </authorList>
    </citation>
    <scope>NUCLEOTIDE SEQUENCE [LARGE SCALE GENOMIC DNA]</scope>
    <source>
        <strain evidence="7">SolTubOtavaFocal</strain>
        <tissue evidence="7">Leaves</tissue>
    </source>
</reference>
<evidence type="ECO:0000313" key="7">
    <source>
        <dbReference type="EMBL" id="KAH0754906.1"/>
    </source>
</evidence>
<dbReference type="PANTHER" id="PTHR21562:SF93">
    <property type="entry name" value="PECTIN ACETYLESTERASE 8"/>
    <property type="match status" value="1"/>
</dbReference>
<sequence length="129" mass="13957">MRVGDYPVCTLKVAAADSLEEVGAIMSPLVFPGRILAWDHLSMQMVENLAFSGILMSNRHQFNPDLYNWNRVKVGYCDGSSFTGDVQAVNPAILSGCGLTSILHCDSFKALLPVGAKVKCFSDAGYLLV</sequence>
<comment type="similarity">
    <text evidence="3 6">Belongs to the pectinacetylesterase family.</text>
</comment>
<keyword evidence="6" id="KW-0964">Secreted</keyword>
<evidence type="ECO:0000256" key="5">
    <source>
        <dbReference type="ARBA" id="ARBA00023316"/>
    </source>
</evidence>
<gene>
    <name evidence="7" type="ORF">KY290_025176</name>
</gene>
<dbReference type="EMBL" id="JAIVGD010000018">
    <property type="protein sequence ID" value="KAH0754906.1"/>
    <property type="molecule type" value="Genomic_DNA"/>
</dbReference>